<sequence length="658" mass="70428">VLRSQSERAEGGDDPAVNWAQLMNHFIESPEIAMFEGSEVTGGMGKAAVTSHDKVPQVHRSNFVDGAKHMGSGIEKISWIPFIDMLTTVEGTESVYFWSPSVVLDAPRSVTPTLPGDCYDQTGKALWTVLACAWDNELQDLVALLSNRLLVVWRLRNREKGQFQQKRELRFNAHRAEGRAKGGEKETYWKVFLASIDPKTGEDLHKDPKKHMNERSEAAARREKRDERQAAEASLQLDVWWNANLKQWVTTDHHGRLFFWDLRSNDGLEVVQQPTKVLSAHTKLVTSHLELSKFKFTTCSLDRSVMLWDNRNLSAPEVKIEDMTGSVLSQAYLPLFSSLVTVGCEKRVYVWSIDNTAYRGVRAKLSAHQANLLQVSAGQRVFITLDEACTCILWDGATLAPLQTTNCTALGPRHAVVLPTLGRICLAGRRLNFFDGNEQGSIALGAAPTKEQLAKAKSQEKEGASLKDRAVPRWCGLAPSRGSMLSATEAEVRLHTRHSPGQSRAIFNAPEGDSISAFAACDALSCAVLGTAKGAIFFLKYRSGFAMKVYPGRPEDMEEYQAGGRGAGSGGGGGGGNSAATAAASAAAGSAPTSLEGAPLGSDAPAAPAPLAGADAAARVVGPTVARSGRNSIPGGSAAAAASAAVLPAAPGAEIAGQ</sequence>
<dbReference type="InterPro" id="IPR015943">
    <property type="entry name" value="WD40/YVTN_repeat-like_dom_sf"/>
</dbReference>
<feature type="non-terminal residue" evidence="2">
    <location>
        <position position="1"/>
    </location>
</feature>
<accession>A0A813GBT8</accession>
<feature type="compositionally biased region" description="Gly residues" evidence="1">
    <location>
        <begin position="563"/>
        <end position="577"/>
    </location>
</feature>
<feature type="region of interest" description="Disordered" evidence="1">
    <location>
        <begin position="560"/>
        <end position="580"/>
    </location>
</feature>
<feature type="region of interest" description="Disordered" evidence="1">
    <location>
        <begin position="200"/>
        <end position="227"/>
    </location>
</feature>
<dbReference type="AlphaFoldDB" id="A0A813GBT8"/>
<proteinExistence type="predicted"/>
<name>A0A813GBT8_POLGL</name>
<feature type="non-terminal residue" evidence="2">
    <location>
        <position position="658"/>
    </location>
</feature>
<protein>
    <submittedName>
        <fullName evidence="2">Uncharacterized protein</fullName>
    </submittedName>
</protein>
<dbReference type="Gene3D" id="2.130.10.10">
    <property type="entry name" value="YVTN repeat-like/Quinoprotein amine dehydrogenase"/>
    <property type="match status" value="1"/>
</dbReference>
<reference evidence="2" key="1">
    <citation type="submission" date="2021-02" db="EMBL/GenBank/DDBJ databases">
        <authorList>
            <person name="Dougan E. K."/>
            <person name="Rhodes N."/>
            <person name="Thang M."/>
            <person name="Chan C."/>
        </authorList>
    </citation>
    <scope>NUCLEOTIDE SEQUENCE</scope>
</reference>
<organism evidence="2 3">
    <name type="scientific">Polarella glacialis</name>
    <name type="common">Dinoflagellate</name>
    <dbReference type="NCBI Taxonomy" id="89957"/>
    <lineage>
        <taxon>Eukaryota</taxon>
        <taxon>Sar</taxon>
        <taxon>Alveolata</taxon>
        <taxon>Dinophyceae</taxon>
        <taxon>Suessiales</taxon>
        <taxon>Suessiaceae</taxon>
        <taxon>Polarella</taxon>
    </lineage>
</organism>
<dbReference type="OrthoDB" id="427795at2759"/>
<dbReference type="EMBL" id="CAJNNV010027792">
    <property type="protein sequence ID" value="CAE8621653.1"/>
    <property type="molecule type" value="Genomic_DNA"/>
</dbReference>
<dbReference type="Proteomes" id="UP000654075">
    <property type="component" value="Unassembled WGS sequence"/>
</dbReference>
<keyword evidence="3" id="KW-1185">Reference proteome</keyword>
<evidence type="ECO:0000313" key="2">
    <source>
        <dbReference type="EMBL" id="CAE8621653.1"/>
    </source>
</evidence>
<dbReference type="InterPro" id="IPR036322">
    <property type="entry name" value="WD40_repeat_dom_sf"/>
</dbReference>
<dbReference type="SUPFAM" id="SSF50978">
    <property type="entry name" value="WD40 repeat-like"/>
    <property type="match status" value="1"/>
</dbReference>
<gene>
    <name evidence="2" type="ORF">PGLA1383_LOCUS39172</name>
</gene>
<comment type="caution">
    <text evidence="2">The sequence shown here is derived from an EMBL/GenBank/DDBJ whole genome shotgun (WGS) entry which is preliminary data.</text>
</comment>
<evidence type="ECO:0000313" key="3">
    <source>
        <dbReference type="Proteomes" id="UP000654075"/>
    </source>
</evidence>
<evidence type="ECO:0000256" key="1">
    <source>
        <dbReference type="SAM" id="MobiDB-lite"/>
    </source>
</evidence>